<evidence type="ECO:0000313" key="5">
    <source>
        <dbReference type="EMBL" id="MDC7784486.1"/>
    </source>
</evidence>
<keyword evidence="6" id="KW-1185">Reference proteome</keyword>
<dbReference type="PROSITE" id="PS00041">
    <property type="entry name" value="HTH_ARAC_FAMILY_1"/>
    <property type="match status" value="1"/>
</dbReference>
<dbReference type="PROSITE" id="PS01124">
    <property type="entry name" value="HTH_ARAC_FAMILY_2"/>
    <property type="match status" value="1"/>
</dbReference>
<dbReference type="PRINTS" id="PR00032">
    <property type="entry name" value="HTHARAC"/>
</dbReference>
<dbReference type="Gene3D" id="1.10.10.60">
    <property type="entry name" value="Homeodomain-like"/>
    <property type="match status" value="1"/>
</dbReference>
<dbReference type="InterPro" id="IPR018062">
    <property type="entry name" value="HTH_AraC-typ_CS"/>
</dbReference>
<keyword evidence="3" id="KW-0804">Transcription</keyword>
<dbReference type="Pfam" id="PF14525">
    <property type="entry name" value="AraC_binding_2"/>
    <property type="match status" value="1"/>
</dbReference>
<gene>
    <name evidence="5" type="ORF">PQJ73_02220</name>
</gene>
<evidence type="ECO:0000256" key="1">
    <source>
        <dbReference type="ARBA" id="ARBA00023015"/>
    </source>
</evidence>
<dbReference type="Proteomes" id="UP001165652">
    <property type="component" value="Unassembled WGS sequence"/>
</dbReference>
<dbReference type="InterPro" id="IPR018060">
    <property type="entry name" value="HTH_AraC"/>
</dbReference>
<dbReference type="PANTHER" id="PTHR46796:SF6">
    <property type="entry name" value="ARAC SUBFAMILY"/>
    <property type="match status" value="1"/>
</dbReference>
<evidence type="ECO:0000259" key="4">
    <source>
        <dbReference type="PROSITE" id="PS01124"/>
    </source>
</evidence>
<evidence type="ECO:0000256" key="2">
    <source>
        <dbReference type="ARBA" id="ARBA00023125"/>
    </source>
</evidence>
<dbReference type="EMBL" id="JAQQLI010000002">
    <property type="protein sequence ID" value="MDC7784486.1"/>
    <property type="molecule type" value="Genomic_DNA"/>
</dbReference>
<dbReference type="InterPro" id="IPR050204">
    <property type="entry name" value="AraC_XylS_family_regulators"/>
</dbReference>
<keyword evidence="1" id="KW-0805">Transcription regulation</keyword>
<reference evidence="5" key="2">
    <citation type="submission" date="2023-02" db="EMBL/GenBank/DDBJ databases">
        <authorList>
            <person name="Rayyan A."/>
            <person name="Meyer T."/>
            <person name="Kyndt J.A."/>
        </authorList>
    </citation>
    <scope>NUCLEOTIDE SEQUENCE</scope>
    <source>
        <strain evidence="5">DSM 9987</strain>
    </source>
</reference>
<feature type="domain" description="HTH araC/xylS-type" evidence="4">
    <location>
        <begin position="214"/>
        <end position="315"/>
    </location>
</feature>
<dbReference type="Pfam" id="PF12833">
    <property type="entry name" value="HTH_18"/>
    <property type="match status" value="1"/>
</dbReference>
<keyword evidence="2" id="KW-0238">DNA-binding</keyword>
<organism evidence="5 6">
    <name type="scientific">Rhodoplanes tepidamans</name>
    <name type="common">Rhodoplanes cryptolactis</name>
    <dbReference type="NCBI Taxonomy" id="200616"/>
    <lineage>
        <taxon>Bacteria</taxon>
        <taxon>Pseudomonadati</taxon>
        <taxon>Pseudomonadota</taxon>
        <taxon>Alphaproteobacteria</taxon>
        <taxon>Hyphomicrobiales</taxon>
        <taxon>Nitrobacteraceae</taxon>
        <taxon>Rhodoplanes</taxon>
    </lineage>
</organism>
<dbReference type="InterPro" id="IPR009057">
    <property type="entry name" value="Homeodomain-like_sf"/>
</dbReference>
<dbReference type="InterPro" id="IPR035418">
    <property type="entry name" value="AraC-bd_2"/>
</dbReference>
<reference evidence="5" key="1">
    <citation type="journal article" date="2023" name="Microbiol Resour">
        <title>Genome Sequences of Rhodoplanes serenus and Two Thermotolerant Strains, Rhodoplanes tepidamans and 'Rhodoplanes cryptolactis,' Further Refine the Genus.</title>
        <authorList>
            <person name="Rayyan A.A."/>
            <person name="Kyndt J.A."/>
        </authorList>
    </citation>
    <scope>NUCLEOTIDE SEQUENCE</scope>
    <source>
        <strain evidence="5">DSM 9987</strain>
    </source>
</reference>
<name>A0ABT5J4B2_RHOTP</name>
<evidence type="ECO:0000256" key="3">
    <source>
        <dbReference type="ARBA" id="ARBA00023163"/>
    </source>
</evidence>
<dbReference type="SMART" id="SM00342">
    <property type="entry name" value="HTH_ARAC"/>
    <property type="match status" value="1"/>
</dbReference>
<protein>
    <submittedName>
        <fullName evidence="5">AraC family transcriptional regulator</fullName>
    </submittedName>
</protein>
<sequence length="332" mass="35535">MKTIRLVTSALPARDRIDRARALFGALIDVEFDPLSRGLEADFVLRALPGLAMTEGWMSPVRATHRAQPGSGRDLLLVLVQSGAASMEHLGRRAVIGAGEAVLTTKGELGVFVSKAPVRVLNLRLDRARMADRVPGLDDRLMRTIPAGAPALRLLADYVRLWAGHDAGSDPAVAGMVADHLHDIVAVLLAADHGPSMVSPAVDGRPAARAARRRAVQAEILHRAGEQGLTLDKVARRLGISASYARKLLDEAGTTFTDALMNERLRRAHRLLTDPGQAGRPIGDIALAAGFGDLSYFNRSFRRRYGGTPTEIRAAAVPSSLSGSLPDRDDPP</sequence>
<comment type="caution">
    <text evidence="5">The sequence shown here is derived from an EMBL/GenBank/DDBJ whole genome shotgun (WGS) entry which is preliminary data.</text>
</comment>
<dbReference type="PANTHER" id="PTHR46796">
    <property type="entry name" value="HTH-TYPE TRANSCRIPTIONAL ACTIVATOR RHAS-RELATED"/>
    <property type="match status" value="1"/>
</dbReference>
<dbReference type="RefSeq" id="WP_272775336.1">
    <property type="nucleotide sequence ID" value="NZ_JAQQLI010000002.1"/>
</dbReference>
<dbReference type="SUPFAM" id="SSF46689">
    <property type="entry name" value="Homeodomain-like"/>
    <property type="match status" value="1"/>
</dbReference>
<dbReference type="InterPro" id="IPR020449">
    <property type="entry name" value="Tscrpt_reg_AraC-type_HTH"/>
</dbReference>
<evidence type="ECO:0000313" key="6">
    <source>
        <dbReference type="Proteomes" id="UP001165652"/>
    </source>
</evidence>
<accession>A0ABT5J4B2</accession>
<proteinExistence type="predicted"/>